<keyword evidence="2" id="KW-1185">Reference proteome</keyword>
<evidence type="ECO:0000313" key="2">
    <source>
        <dbReference type="Proteomes" id="UP000637757"/>
    </source>
</evidence>
<dbReference type="InterPro" id="IPR029058">
    <property type="entry name" value="AB_hydrolase_fold"/>
</dbReference>
<reference evidence="1" key="1">
    <citation type="submission" date="2020-09" db="EMBL/GenBank/DDBJ databases">
        <title>Genomic insights into the novelty and pathogenicity of a unique biofilm-forming Enterococcus sp. bacteria (Enterococcus lacertideformus) identified in reptiles.</title>
        <authorList>
            <person name="Agius J.E."/>
            <person name="Phalen D.N."/>
            <person name="Rose K."/>
            <person name="Eden J.-S."/>
        </authorList>
    </citation>
    <scope>NUCLEOTIDE SEQUENCE</scope>
    <source>
        <strain evidence="1">PHRS 0518</strain>
    </source>
</reference>
<comment type="caution">
    <text evidence="1">The sequence shown here is derived from an EMBL/GenBank/DDBJ whole genome shotgun (WGS) entry which is preliminary data.</text>
</comment>
<organism evidence="1 2">
    <name type="scientific">Enterococcus lacertideformus</name>
    <dbReference type="NCBI Taxonomy" id="2771493"/>
    <lineage>
        <taxon>Bacteria</taxon>
        <taxon>Bacillati</taxon>
        <taxon>Bacillota</taxon>
        <taxon>Bacilli</taxon>
        <taxon>Lactobacillales</taxon>
        <taxon>Enterococcaceae</taxon>
        <taxon>Enterococcus</taxon>
    </lineage>
</organism>
<accession>A0A931FAZ5</accession>
<gene>
    <name evidence="1" type="ORF">IC227_05765</name>
</gene>
<evidence type="ECO:0000313" key="1">
    <source>
        <dbReference type="EMBL" id="MBF8807932.1"/>
    </source>
</evidence>
<dbReference type="GO" id="GO:0006629">
    <property type="term" value="P:lipid metabolic process"/>
    <property type="evidence" value="ECO:0007669"/>
    <property type="project" value="InterPro"/>
</dbReference>
<dbReference type="Pfam" id="PF26363">
    <property type="entry name" value="Phospholipase-like"/>
    <property type="match status" value="1"/>
</dbReference>
<dbReference type="Proteomes" id="UP000637757">
    <property type="component" value="Unassembled WGS sequence"/>
</dbReference>
<dbReference type="EMBL" id="JADAKE010000015">
    <property type="protein sequence ID" value="MBF8807932.1"/>
    <property type="molecule type" value="Genomic_DNA"/>
</dbReference>
<dbReference type="Gene3D" id="3.40.50.1820">
    <property type="entry name" value="alpha/beta hydrolase"/>
    <property type="match status" value="1"/>
</dbReference>
<dbReference type="AlphaFoldDB" id="A0A931FAZ5"/>
<name>A0A931FAZ5_9ENTE</name>
<proteinExistence type="predicted"/>
<protein>
    <submittedName>
        <fullName evidence="1">Triacylglycerol lipase</fullName>
    </submittedName>
</protein>
<dbReference type="SUPFAM" id="SSF53474">
    <property type="entry name" value="alpha/beta-Hydrolases"/>
    <property type="match status" value="1"/>
</dbReference>
<sequence length="468" mass="52911">MAKKKELNDFNILSKESYDMESGKIQVGNTVGKDKYLVLDAINTNKDTLKNEKIPKNNSMQAMTVAEIKDEFKSYKASKLKEIEGYPESVIKKDLIILYAGTNSWQDFKTDVREIGLNDKHQNGAFQSALAYAKEIEKKYSMKEGYKISTAGHSLGGAQAIYVAVLMGYNAFTYGAAGAGLTDEQIREYHGQIVNFYTKSDIVTSGLVTGGKDRIPFYSFGIENGNNLKEWIDENYGHGLNLFQIDAFGNYIDKYGDIAIFSDGHGGIALEQTLLAQQILENKNKIRGLETYDGASPYSLTEIKRLKKENKWLQEQIKQFKILNELRVVFLKNGSGMSSSERIYLEDRQALVVVKLASAKFDLAMEESIAIYKKAISELIDDWEAGKRLIQQQTPDLSYAEMMEAMERVRYTKKTMVDSDAQHFQDKISKANRIKGEFAQLTREITNKIHELVQRDQELADQIKGALT</sequence>